<protein>
    <submittedName>
        <fullName evidence="2">Uncharacterized protein</fullName>
    </submittedName>
</protein>
<keyword evidence="1" id="KW-0472">Membrane</keyword>
<dbReference type="AlphaFoldDB" id="A0A8D8M164"/>
<dbReference type="EMBL" id="HBUF01031446">
    <property type="protein sequence ID" value="CAG6614851.1"/>
    <property type="molecule type" value="Transcribed_RNA"/>
</dbReference>
<keyword evidence="1" id="KW-0812">Transmembrane</keyword>
<sequence>MFFTFRLRNIQSFSFLYSPTVKIRAVMSFQRRLFQPVVDFQCLRTHRGTGGSLCMYLPPSGPIKGTFPFLPINLSLICLSLILWVLSNECIFVEPMFPPVLFS</sequence>
<evidence type="ECO:0000313" key="2">
    <source>
        <dbReference type="EMBL" id="CAG6614851.1"/>
    </source>
</evidence>
<name>A0A8D8M164_9HEMI</name>
<dbReference type="EMBL" id="HBUF01031447">
    <property type="protein sequence ID" value="CAG6614852.1"/>
    <property type="molecule type" value="Transcribed_RNA"/>
</dbReference>
<feature type="transmembrane region" description="Helical" evidence="1">
    <location>
        <begin position="67"/>
        <end position="86"/>
    </location>
</feature>
<organism evidence="2">
    <name type="scientific">Cacopsylla melanoneura</name>
    <dbReference type="NCBI Taxonomy" id="428564"/>
    <lineage>
        <taxon>Eukaryota</taxon>
        <taxon>Metazoa</taxon>
        <taxon>Ecdysozoa</taxon>
        <taxon>Arthropoda</taxon>
        <taxon>Hexapoda</taxon>
        <taxon>Insecta</taxon>
        <taxon>Pterygota</taxon>
        <taxon>Neoptera</taxon>
        <taxon>Paraneoptera</taxon>
        <taxon>Hemiptera</taxon>
        <taxon>Sternorrhyncha</taxon>
        <taxon>Psylloidea</taxon>
        <taxon>Psyllidae</taxon>
        <taxon>Psyllinae</taxon>
        <taxon>Cacopsylla</taxon>
    </lineage>
</organism>
<reference evidence="2" key="1">
    <citation type="submission" date="2021-05" db="EMBL/GenBank/DDBJ databases">
        <authorList>
            <person name="Alioto T."/>
            <person name="Alioto T."/>
            <person name="Gomez Garrido J."/>
        </authorList>
    </citation>
    <scope>NUCLEOTIDE SEQUENCE</scope>
</reference>
<accession>A0A8D8M164</accession>
<proteinExistence type="predicted"/>
<dbReference type="EMBL" id="HBUF01031448">
    <property type="protein sequence ID" value="CAG6614853.1"/>
    <property type="molecule type" value="Transcribed_RNA"/>
</dbReference>
<evidence type="ECO:0000256" key="1">
    <source>
        <dbReference type="SAM" id="Phobius"/>
    </source>
</evidence>
<keyword evidence="1" id="KW-1133">Transmembrane helix</keyword>